<feature type="region of interest" description="Disordered" evidence="1">
    <location>
        <begin position="95"/>
        <end position="147"/>
    </location>
</feature>
<protein>
    <submittedName>
        <fullName evidence="2">Uncharacterized protein</fullName>
    </submittedName>
</protein>
<comment type="caution">
    <text evidence="2">The sequence shown here is derived from an EMBL/GenBank/DDBJ whole genome shotgun (WGS) entry which is preliminary data.</text>
</comment>
<dbReference type="AlphaFoldDB" id="U2QMQ4"/>
<dbReference type="EMBL" id="ACVN02000154">
    <property type="protein sequence ID" value="ERK57454.1"/>
    <property type="molecule type" value="Genomic_DNA"/>
</dbReference>
<evidence type="ECO:0000313" key="3">
    <source>
        <dbReference type="Proteomes" id="UP000017052"/>
    </source>
</evidence>
<gene>
    <name evidence="2" type="ORF">HMPREF0682_0836</name>
</gene>
<evidence type="ECO:0000256" key="1">
    <source>
        <dbReference type="SAM" id="MobiDB-lite"/>
    </source>
</evidence>
<dbReference type="Proteomes" id="UP000017052">
    <property type="component" value="Unassembled WGS sequence"/>
</dbReference>
<feature type="region of interest" description="Disordered" evidence="1">
    <location>
        <begin position="1"/>
        <end position="77"/>
    </location>
</feature>
<organism evidence="2 3">
    <name type="scientific">Propionibacterium acidifaciens F0233</name>
    <dbReference type="NCBI Taxonomy" id="553198"/>
    <lineage>
        <taxon>Bacteria</taxon>
        <taxon>Bacillati</taxon>
        <taxon>Actinomycetota</taxon>
        <taxon>Actinomycetes</taxon>
        <taxon>Propionibacteriales</taxon>
        <taxon>Propionibacteriaceae</taxon>
        <taxon>Propionibacterium</taxon>
    </lineage>
</organism>
<proteinExistence type="predicted"/>
<feature type="compositionally biased region" description="Low complexity" evidence="1">
    <location>
        <begin position="129"/>
        <end position="147"/>
    </location>
</feature>
<keyword evidence="3" id="KW-1185">Reference proteome</keyword>
<evidence type="ECO:0000313" key="2">
    <source>
        <dbReference type="EMBL" id="ERK57454.1"/>
    </source>
</evidence>
<sequence length="147" mass="14886">MSAHAAKDSRTPLRPPHGSASPGPWVRAGTRSAPSARQDGSPGPWPRTVPGTSDRSAGRAVGSGADGGRSPYDGPSAVMSCSPALVRAVPRAAVRSAGTPDPGGPGPVVSGLFPARGGRAPRPSERSWRPPWTTSCSRSTAARRSCA</sequence>
<reference evidence="2" key="1">
    <citation type="submission" date="2013-08" db="EMBL/GenBank/DDBJ databases">
        <authorList>
            <person name="Durkin A.S."/>
            <person name="Haft D.R."/>
            <person name="McCorrison J."/>
            <person name="Torralba M."/>
            <person name="Gillis M."/>
            <person name="Haft D.H."/>
            <person name="Methe B."/>
            <person name="Sutton G."/>
            <person name="Nelson K.E."/>
        </authorList>
    </citation>
    <scope>NUCLEOTIDE SEQUENCE [LARGE SCALE GENOMIC DNA]</scope>
    <source>
        <strain evidence="2">F0233</strain>
    </source>
</reference>
<feature type="compositionally biased region" description="Basic and acidic residues" evidence="1">
    <location>
        <begin position="1"/>
        <end position="11"/>
    </location>
</feature>
<name>U2QMQ4_9ACTN</name>
<accession>U2QMQ4</accession>